<dbReference type="Pfam" id="PF00440">
    <property type="entry name" value="TetR_N"/>
    <property type="match status" value="1"/>
</dbReference>
<organism evidence="4 5">
    <name type="scientific">Blautia pseudococcoides</name>
    <dbReference type="NCBI Taxonomy" id="1796616"/>
    <lineage>
        <taxon>Bacteria</taxon>
        <taxon>Bacillati</taxon>
        <taxon>Bacillota</taxon>
        <taxon>Clostridia</taxon>
        <taxon>Lachnospirales</taxon>
        <taxon>Lachnospiraceae</taxon>
        <taxon>Blautia</taxon>
    </lineage>
</organism>
<sequence length="198" mass="22786">MADTRVPIQKRSIEKKQKILTAGFELFTEKGYYKTNTIEIAKRAGVSTGAVYSYFKDKREIYIASFENYLDNLSDRLFRELEKISPFNLSSFVDGWIAAYLELYANSGRTLGQLRMMIIDDEEIKHHFSASESKYFSKVIEILGENGIIHDNIHEKIYACCVLVDTLRQENSVFSHSELNFTVFKQQIKSAIIALLSN</sequence>
<dbReference type="RefSeq" id="WP_065542950.1">
    <property type="nucleotide sequence ID" value="NZ_CP015405.2"/>
</dbReference>
<dbReference type="PROSITE" id="PS50977">
    <property type="entry name" value="HTH_TETR_2"/>
    <property type="match status" value="1"/>
</dbReference>
<evidence type="ECO:0000313" key="5">
    <source>
        <dbReference type="Proteomes" id="UP000092574"/>
    </source>
</evidence>
<dbReference type="STRING" id="1796616.A4V09_14075"/>
<dbReference type="AlphaFoldDB" id="A0A1C7ID83"/>
<keyword evidence="1 2" id="KW-0238">DNA-binding</keyword>
<feature type="domain" description="HTH tetR-type" evidence="3">
    <location>
        <begin position="13"/>
        <end position="73"/>
    </location>
</feature>
<dbReference type="PANTHER" id="PTHR43479">
    <property type="entry name" value="ACREF/ENVCD OPERON REPRESSOR-RELATED"/>
    <property type="match status" value="1"/>
</dbReference>
<feature type="DNA-binding region" description="H-T-H motif" evidence="2">
    <location>
        <begin position="36"/>
        <end position="55"/>
    </location>
</feature>
<dbReference type="InterPro" id="IPR001647">
    <property type="entry name" value="HTH_TetR"/>
</dbReference>
<evidence type="ECO:0000256" key="1">
    <source>
        <dbReference type="ARBA" id="ARBA00023125"/>
    </source>
</evidence>
<evidence type="ECO:0000256" key="2">
    <source>
        <dbReference type="PROSITE-ProRule" id="PRU00335"/>
    </source>
</evidence>
<dbReference type="PANTHER" id="PTHR43479:SF11">
    <property type="entry name" value="ACREF_ENVCD OPERON REPRESSOR-RELATED"/>
    <property type="match status" value="1"/>
</dbReference>
<dbReference type="InterPro" id="IPR050624">
    <property type="entry name" value="HTH-type_Tx_Regulator"/>
</dbReference>
<dbReference type="PRINTS" id="PR00455">
    <property type="entry name" value="HTHTETR"/>
</dbReference>
<keyword evidence="5" id="KW-1185">Reference proteome</keyword>
<dbReference type="Gene3D" id="1.10.357.10">
    <property type="entry name" value="Tetracycline Repressor, domain 2"/>
    <property type="match status" value="1"/>
</dbReference>
<evidence type="ECO:0000313" key="4">
    <source>
        <dbReference type="EMBL" id="ANU76793.1"/>
    </source>
</evidence>
<dbReference type="EMBL" id="CP015405">
    <property type="protein sequence ID" value="ANU76793.1"/>
    <property type="molecule type" value="Genomic_DNA"/>
</dbReference>
<dbReference type="KEGG" id="byl:A4V09_14075"/>
<evidence type="ECO:0000259" key="3">
    <source>
        <dbReference type="PROSITE" id="PS50977"/>
    </source>
</evidence>
<dbReference type="Proteomes" id="UP000092574">
    <property type="component" value="Chromosome"/>
</dbReference>
<gene>
    <name evidence="4" type="ORF">A4V09_14075</name>
</gene>
<name>A0A1C7ID83_9FIRM</name>
<proteinExistence type="predicted"/>
<dbReference type="InterPro" id="IPR009057">
    <property type="entry name" value="Homeodomain-like_sf"/>
</dbReference>
<accession>A0A1C7ID83</accession>
<dbReference type="GO" id="GO:0003677">
    <property type="term" value="F:DNA binding"/>
    <property type="evidence" value="ECO:0007669"/>
    <property type="project" value="UniProtKB-UniRule"/>
</dbReference>
<protein>
    <submittedName>
        <fullName evidence="4">TetR family transcriptional regulator</fullName>
    </submittedName>
</protein>
<dbReference type="SUPFAM" id="SSF46689">
    <property type="entry name" value="Homeodomain-like"/>
    <property type="match status" value="1"/>
</dbReference>
<dbReference type="OrthoDB" id="9808476at2"/>
<reference evidence="4" key="1">
    <citation type="submission" date="2017-04" db="EMBL/GenBank/DDBJ databases">
        <title>Complete Genome Sequences of Twelve Strains of a Stable Defined Moderately Diverse Mouse Microbiota 2 (sDMDMm2).</title>
        <authorList>
            <person name="Uchimura Y."/>
            <person name="Wyss M."/>
            <person name="Brugiroux S."/>
            <person name="Limenitakis J.P."/>
            <person name="Stecher B."/>
            <person name="McCoy K.D."/>
            <person name="Macpherson A.J."/>
        </authorList>
    </citation>
    <scope>NUCLEOTIDE SEQUENCE</scope>
    <source>
        <strain evidence="4">YL58</strain>
    </source>
</reference>